<dbReference type="Pfam" id="PF00389">
    <property type="entry name" value="2-Hacid_dh"/>
    <property type="match status" value="1"/>
</dbReference>
<keyword evidence="2 4" id="KW-0560">Oxidoreductase</keyword>
<organism evidence="7 8">
    <name type="scientific">Cylindrodendrum hubeiense</name>
    <dbReference type="NCBI Taxonomy" id="595255"/>
    <lineage>
        <taxon>Eukaryota</taxon>
        <taxon>Fungi</taxon>
        <taxon>Dikarya</taxon>
        <taxon>Ascomycota</taxon>
        <taxon>Pezizomycotina</taxon>
        <taxon>Sordariomycetes</taxon>
        <taxon>Hypocreomycetidae</taxon>
        <taxon>Hypocreales</taxon>
        <taxon>Nectriaceae</taxon>
        <taxon>Cylindrodendrum</taxon>
    </lineage>
</organism>
<reference evidence="7" key="1">
    <citation type="submission" date="2020-03" db="EMBL/GenBank/DDBJ databases">
        <title>Draft Genome Sequence of Cylindrodendrum hubeiense.</title>
        <authorList>
            <person name="Buettner E."/>
            <person name="Kellner H."/>
        </authorList>
    </citation>
    <scope>NUCLEOTIDE SEQUENCE</scope>
    <source>
        <strain evidence="7">IHI 201604</strain>
    </source>
</reference>
<evidence type="ECO:0000313" key="8">
    <source>
        <dbReference type="Proteomes" id="UP000722485"/>
    </source>
</evidence>
<evidence type="ECO:0008006" key="9">
    <source>
        <dbReference type="Google" id="ProtNLM"/>
    </source>
</evidence>
<gene>
    <name evidence="7" type="ORF">G7Z17_g1645</name>
</gene>
<dbReference type="PANTHER" id="PTHR43761:SF1">
    <property type="entry name" value="D-ISOMER SPECIFIC 2-HYDROXYACID DEHYDROGENASE CATALYTIC DOMAIN-CONTAINING PROTEIN-RELATED"/>
    <property type="match status" value="1"/>
</dbReference>
<protein>
    <recommendedName>
        <fullName evidence="9">D-3-phosphoglycerate dehydrogenase</fullName>
    </recommendedName>
</protein>
<evidence type="ECO:0000313" key="7">
    <source>
        <dbReference type="EMBL" id="KAF7556214.1"/>
    </source>
</evidence>
<evidence type="ECO:0000256" key="1">
    <source>
        <dbReference type="ARBA" id="ARBA00005854"/>
    </source>
</evidence>
<evidence type="ECO:0000256" key="2">
    <source>
        <dbReference type="ARBA" id="ARBA00023002"/>
    </source>
</evidence>
<dbReference type="EMBL" id="JAANBB010000014">
    <property type="protein sequence ID" value="KAF7556214.1"/>
    <property type="molecule type" value="Genomic_DNA"/>
</dbReference>
<evidence type="ECO:0000259" key="6">
    <source>
        <dbReference type="Pfam" id="PF02826"/>
    </source>
</evidence>
<comment type="similarity">
    <text evidence="1 4">Belongs to the D-isomer specific 2-hydroxyacid dehydrogenase family.</text>
</comment>
<dbReference type="PROSITE" id="PS00065">
    <property type="entry name" value="D_2_HYDROXYACID_DH_1"/>
    <property type="match status" value="1"/>
</dbReference>
<proteinExistence type="inferred from homology"/>
<accession>A0A9P5HPX1</accession>
<evidence type="ECO:0000259" key="5">
    <source>
        <dbReference type="Pfam" id="PF00389"/>
    </source>
</evidence>
<keyword evidence="8" id="KW-1185">Reference proteome</keyword>
<keyword evidence="3" id="KW-0520">NAD</keyword>
<dbReference type="OrthoDB" id="298012at2759"/>
<dbReference type="SUPFAM" id="SSF51735">
    <property type="entry name" value="NAD(P)-binding Rossmann-fold domains"/>
    <property type="match status" value="1"/>
</dbReference>
<dbReference type="Gene3D" id="3.40.50.720">
    <property type="entry name" value="NAD(P)-binding Rossmann-like Domain"/>
    <property type="match status" value="2"/>
</dbReference>
<dbReference type="PROSITE" id="PS00671">
    <property type="entry name" value="D_2_HYDROXYACID_DH_3"/>
    <property type="match status" value="1"/>
</dbReference>
<feature type="domain" description="D-isomer specific 2-hydroxyacid dehydrogenase NAD-binding" evidence="6">
    <location>
        <begin position="121"/>
        <end position="302"/>
    </location>
</feature>
<dbReference type="InterPro" id="IPR029752">
    <property type="entry name" value="D-isomer_DH_CS1"/>
</dbReference>
<evidence type="ECO:0000256" key="4">
    <source>
        <dbReference type="RuleBase" id="RU003719"/>
    </source>
</evidence>
<dbReference type="AlphaFoldDB" id="A0A9P5HPX1"/>
<dbReference type="GO" id="GO:0051287">
    <property type="term" value="F:NAD binding"/>
    <property type="evidence" value="ECO:0007669"/>
    <property type="project" value="InterPro"/>
</dbReference>
<dbReference type="SUPFAM" id="SSF52283">
    <property type="entry name" value="Formate/glycerate dehydrogenase catalytic domain-like"/>
    <property type="match status" value="1"/>
</dbReference>
<dbReference type="PROSITE" id="PS00670">
    <property type="entry name" value="D_2_HYDROXYACID_DH_2"/>
    <property type="match status" value="1"/>
</dbReference>
<evidence type="ECO:0000256" key="3">
    <source>
        <dbReference type="ARBA" id="ARBA00023027"/>
    </source>
</evidence>
<feature type="domain" description="D-isomer specific 2-hydroxyacid dehydrogenase catalytic" evidence="5">
    <location>
        <begin position="26"/>
        <end position="328"/>
    </location>
</feature>
<dbReference type="InterPro" id="IPR036291">
    <property type="entry name" value="NAD(P)-bd_dom_sf"/>
</dbReference>
<dbReference type="Pfam" id="PF02826">
    <property type="entry name" value="2-Hacid_dh_C"/>
    <property type="match status" value="1"/>
</dbReference>
<dbReference type="Proteomes" id="UP000722485">
    <property type="component" value="Unassembled WGS sequence"/>
</dbReference>
<name>A0A9P5HPX1_9HYPO</name>
<dbReference type="InterPro" id="IPR029753">
    <property type="entry name" value="D-isomer_DH_CS"/>
</dbReference>
<dbReference type="PANTHER" id="PTHR43761">
    <property type="entry name" value="D-ISOMER SPECIFIC 2-HYDROXYACID DEHYDROGENASE FAMILY PROTEIN (AFU_ORTHOLOGUE AFUA_1G13630)"/>
    <property type="match status" value="1"/>
</dbReference>
<comment type="caution">
    <text evidence="7">The sequence shown here is derived from an EMBL/GenBank/DDBJ whole genome shotgun (WGS) entry which is preliminary data.</text>
</comment>
<dbReference type="InterPro" id="IPR050418">
    <property type="entry name" value="D-iso_2-hydroxyacid_DH_PdxB"/>
</dbReference>
<dbReference type="InterPro" id="IPR006140">
    <property type="entry name" value="D-isomer_DH_NAD-bd"/>
</dbReference>
<dbReference type="InterPro" id="IPR006139">
    <property type="entry name" value="D-isomer_2_OHA_DH_cat_dom"/>
</dbReference>
<dbReference type="GO" id="GO:0016616">
    <property type="term" value="F:oxidoreductase activity, acting on the CH-OH group of donors, NAD or NADP as acceptor"/>
    <property type="evidence" value="ECO:0007669"/>
    <property type="project" value="InterPro"/>
</dbReference>
<sequence length="329" mass="36136">MAPSASIIDREEQSLTEKKPKLYILSDFHPEAVKYAQSLFDCVLYGDPKGEAWRTQATAILIKDYYITDQDLKAAPQLRVIGKQGVGLEKVDVDACKKRGVQVCNTPGINAGAVAEMTLCLAFSVARAVPELVLRQRVDGETIRKETIHGALLTGKTVGIIGMGNIGQAVARMFAGGLQTPIIAYDPYFPKELGPWEHIQHRRVHKLDELLESSDIVTVHVPLTPSTQDMISYPQLQKMKQTAILLNTARGGIVNEDDLIQALEEKLIYGAGFDCHVQEPPTKQKYERLWSCPGFVGTPHIAAATDETQIATINAATDGVFKFLKGQKP</sequence>